<accession>A0A0K1IZB6</accession>
<dbReference type="RefSeq" id="WP_004978146.1">
    <property type="nucleotide sequence ID" value="NZ_CP011949.1"/>
</dbReference>
<dbReference type="PATRIC" id="fig|35746.4.peg.3895"/>
<dbReference type="GeneID" id="59461553"/>
<feature type="compositionally biased region" description="Polar residues" evidence="1">
    <location>
        <begin position="84"/>
        <end position="95"/>
    </location>
</feature>
<dbReference type="Proteomes" id="UP000066124">
    <property type="component" value="Plasmid pHG2"/>
</dbReference>
<reference evidence="3" key="3">
    <citation type="journal article" date="2021" name="Front. Microbiol.">
        <title>Cellular and Genomic Properties of Haloferax gibbonsii LR2-5, the Host of Euryarchaeal Virus HFTV1.</title>
        <authorList>
            <person name="Tittes C."/>
            <person name="Schwarzer S."/>
            <person name="Pfeiffer F."/>
            <person name="Dyall-Smith M."/>
            <person name="Rodriguez-Franco M."/>
            <person name="Oksanen H.M."/>
            <person name="Quax T.E.F."/>
        </authorList>
    </citation>
    <scope>NUCLEOTIDE SEQUENCE</scope>
    <source>
        <strain evidence="3">LR2-5</strain>
        <plasmid evidence="3 5">pHGLR2</plasmid>
    </source>
</reference>
<feature type="region of interest" description="Disordered" evidence="1">
    <location>
        <begin position="84"/>
        <end position="104"/>
    </location>
</feature>
<reference evidence="2" key="2">
    <citation type="submission" date="2015-06" db="EMBL/GenBank/DDBJ databases">
        <authorList>
            <person name="Hoefler B.C."/>
            <person name="Straight P.D."/>
        </authorList>
    </citation>
    <scope>NUCLEOTIDE SEQUENCE [LARGE SCALE GENOMIC DNA]</scope>
    <source>
        <strain evidence="2">ARA6</strain>
        <plasmid evidence="2">pHG2</plasmid>
    </source>
</reference>
<dbReference type="AlphaFoldDB" id="A0A0K1IZB6"/>
<proteinExistence type="predicted"/>
<evidence type="ECO:0000313" key="4">
    <source>
        <dbReference type="Proteomes" id="UP000066124"/>
    </source>
</evidence>
<dbReference type="EMBL" id="CP063207">
    <property type="protein sequence ID" value="QOS14035.1"/>
    <property type="molecule type" value="Genomic_DNA"/>
</dbReference>
<feature type="region of interest" description="Disordered" evidence="1">
    <location>
        <begin position="1"/>
        <end position="22"/>
    </location>
</feature>
<gene>
    <name evidence="2" type="ORF">ABY42_17800</name>
    <name evidence="3" type="ORF">HfgLR_24250</name>
</gene>
<evidence type="ECO:0000256" key="1">
    <source>
        <dbReference type="SAM" id="MobiDB-lite"/>
    </source>
</evidence>
<evidence type="ECO:0000313" key="2">
    <source>
        <dbReference type="EMBL" id="AKU09660.1"/>
    </source>
</evidence>
<keyword evidence="2" id="KW-0614">Plasmid</keyword>
<reference evidence="4" key="1">
    <citation type="journal article" date="2015" name="J. Biotechnol.">
        <title>Complete genome sequence of Haloferax gibbonsii strain ARA6, a potential producer of polyhydroxyalkanoates and halocins isolated from Araruama, Rio de Janeiro, Brasil.</title>
        <authorList>
            <person name="Pinto L.H."/>
            <person name="D'Alincourt Carvalho-Assef A.P."/>
            <person name="Vieira R.P."/>
            <person name="Clementino M.M."/>
            <person name="Albano R.M."/>
        </authorList>
    </citation>
    <scope>NUCLEOTIDE SEQUENCE [LARGE SCALE GENOMIC DNA]</scope>
    <source>
        <strain evidence="4">ARA6</strain>
        <plasmid evidence="4">Plasmid pHG2</plasmid>
    </source>
</reference>
<evidence type="ECO:0000313" key="5">
    <source>
        <dbReference type="Proteomes" id="UP000663064"/>
    </source>
</evidence>
<geneLocation type="plasmid" evidence="2 4">
    <name>pHG2</name>
</geneLocation>
<evidence type="ECO:0000313" key="3">
    <source>
        <dbReference type="EMBL" id="QOS14035.1"/>
    </source>
</evidence>
<dbReference type="KEGG" id="hgi:ABY42_17800"/>
<name>A0A0K1IZB6_HALGI</name>
<geneLocation type="plasmid" evidence="3 5">
    <name>pHGLR2</name>
</geneLocation>
<dbReference type="EMBL" id="CP011949">
    <property type="protein sequence ID" value="AKU09660.1"/>
    <property type="molecule type" value="Genomic_DNA"/>
</dbReference>
<sequence length="140" mass="14256">MVSERSTGQDPETTTTDDDVGRRKYLALCGSVSAAGALAGFSGLGSATEQADEPVDDDGHTLVVAGTGPVSSFEVTVSGSISPLQSNGALSTTGTVGPAAEGTVDDDSRRYQFAGDITNFQSTDAVSVYVDGVRIPNDSF</sequence>
<feature type="compositionally biased region" description="Polar residues" evidence="1">
    <location>
        <begin position="1"/>
        <end position="14"/>
    </location>
</feature>
<dbReference type="Proteomes" id="UP000663064">
    <property type="component" value="Plasmid pHGLR2"/>
</dbReference>
<organism evidence="2 4">
    <name type="scientific">Haloferax gibbonsii</name>
    <dbReference type="NCBI Taxonomy" id="35746"/>
    <lineage>
        <taxon>Archaea</taxon>
        <taxon>Methanobacteriati</taxon>
        <taxon>Methanobacteriota</taxon>
        <taxon>Stenosarchaea group</taxon>
        <taxon>Halobacteria</taxon>
        <taxon>Halobacteriales</taxon>
        <taxon>Haloferacaceae</taxon>
        <taxon>Haloferax</taxon>
    </lineage>
</organism>
<protein>
    <submittedName>
        <fullName evidence="2">Uncharacterized protein</fullName>
    </submittedName>
</protein>